<dbReference type="EMBL" id="CP147404">
    <property type="protein sequence ID" value="WXB93831.1"/>
    <property type="molecule type" value="Genomic_DNA"/>
</dbReference>
<evidence type="ECO:0000313" key="3">
    <source>
        <dbReference type="Proteomes" id="UP001387364"/>
    </source>
</evidence>
<evidence type="ECO:0000313" key="2">
    <source>
        <dbReference type="EMBL" id="WXB93831.1"/>
    </source>
</evidence>
<proteinExistence type="predicted"/>
<feature type="transmembrane region" description="Helical" evidence="1">
    <location>
        <begin position="7"/>
        <end position="28"/>
    </location>
</feature>
<name>A0ABZ2N867_9BACI</name>
<accession>A0ABZ2N867</accession>
<organism evidence="2 3">
    <name type="scientific">Bacillus kandeliae</name>
    <dbReference type="NCBI Taxonomy" id="3129297"/>
    <lineage>
        <taxon>Bacteria</taxon>
        <taxon>Bacillati</taxon>
        <taxon>Bacillota</taxon>
        <taxon>Bacilli</taxon>
        <taxon>Bacillales</taxon>
        <taxon>Bacillaceae</taxon>
        <taxon>Bacillus</taxon>
    </lineage>
</organism>
<dbReference type="Proteomes" id="UP001387364">
    <property type="component" value="Chromosome"/>
</dbReference>
<keyword evidence="1" id="KW-0812">Transmembrane</keyword>
<protein>
    <submittedName>
        <fullName evidence="2">Uncharacterized protein</fullName>
    </submittedName>
</protein>
<sequence>MSKKQKIILSSSLLVSGILLVIVIMQHLHLNLVHEELFYSEVQDQLVVLDGLIEHQKKNNWSDPNLVTVQLGDVLNGMDVAISSGIYTNWLEEDDLRVLRRIEIALREFPHDESYAFSTVSPKDQERFEDLRKKLRKAGFGMRMTLDNDWEMFMARSEELANLLTNPS</sequence>
<dbReference type="RefSeq" id="WP_338753351.1">
    <property type="nucleotide sequence ID" value="NZ_CP147404.1"/>
</dbReference>
<keyword evidence="1" id="KW-0472">Membrane</keyword>
<reference evidence="2 3" key="1">
    <citation type="submission" date="2024-02" db="EMBL/GenBank/DDBJ databases">
        <title>Seven novel Bacillus-like species.</title>
        <authorList>
            <person name="Liu G."/>
        </authorList>
    </citation>
    <scope>NUCLEOTIDE SEQUENCE [LARGE SCALE GENOMIC DNA]</scope>
    <source>
        <strain evidence="2 3">FJAT-52991</strain>
    </source>
</reference>
<gene>
    <name evidence="2" type="ORF">WDJ61_04060</name>
</gene>
<evidence type="ECO:0000256" key="1">
    <source>
        <dbReference type="SAM" id="Phobius"/>
    </source>
</evidence>
<keyword evidence="3" id="KW-1185">Reference proteome</keyword>
<keyword evidence="1" id="KW-1133">Transmembrane helix</keyword>